<name>A0A9P8WG78_9HYPO</name>
<dbReference type="OrthoDB" id="5346581at2759"/>
<gene>
    <name evidence="1" type="ORF">B0T10DRAFT_587445</name>
</gene>
<accession>A0A9P8WG78</accession>
<protein>
    <submittedName>
        <fullName evidence="1">Uncharacterized protein</fullName>
    </submittedName>
</protein>
<dbReference type="AlphaFoldDB" id="A0A9P8WG78"/>
<reference evidence="1 2" key="1">
    <citation type="journal article" date="2021" name="Nat. Commun.">
        <title>Genetic determinants of endophytism in the Arabidopsis root mycobiome.</title>
        <authorList>
            <person name="Mesny F."/>
            <person name="Miyauchi S."/>
            <person name="Thiergart T."/>
            <person name="Pickel B."/>
            <person name="Atanasova L."/>
            <person name="Karlsson M."/>
            <person name="Huettel B."/>
            <person name="Barry K.W."/>
            <person name="Haridas S."/>
            <person name="Chen C."/>
            <person name="Bauer D."/>
            <person name="Andreopoulos W."/>
            <person name="Pangilinan J."/>
            <person name="LaButti K."/>
            <person name="Riley R."/>
            <person name="Lipzen A."/>
            <person name="Clum A."/>
            <person name="Drula E."/>
            <person name="Henrissat B."/>
            <person name="Kohler A."/>
            <person name="Grigoriev I.V."/>
            <person name="Martin F.M."/>
            <person name="Hacquard S."/>
        </authorList>
    </citation>
    <scope>NUCLEOTIDE SEQUENCE [LARGE SCALE GENOMIC DNA]</scope>
    <source>
        <strain evidence="1 2">MPI-CAGE-CH-0241</strain>
    </source>
</reference>
<organism evidence="1 2">
    <name type="scientific">Thelonectria olida</name>
    <dbReference type="NCBI Taxonomy" id="1576542"/>
    <lineage>
        <taxon>Eukaryota</taxon>
        <taxon>Fungi</taxon>
        <taxon>Dikarya</taxon>
        <taxon>Ascomycota</taxon>
        <taxon>Pezizomycotina</taxon>
        <taxon>Sordariomycetes</taxon>
        <taxon>Hypocreomycetidae</taxon>
        <taxon>Hypocreales</taxon>
        <taxon>Nectriaceae</taxon>
        <taxon>Thelonectria</taxon>
    </lineage>
</organism>
<sequence>MAGSLGRMNQQQHARGILILLVVARHQIAVYLYELDDGAHKHEVYARWAEHRRSEGKNGLDQSGYLMAPVAFFHRRFNFLQRYPNGLADVVGYWAEGKIFGGAIVFDRGETEQEVCEFGALLVLIKITHRVRFSVQGHVDTWCLFKWTENTLSSQAGGVRLTHTLLLSNPDDHAPCPLPIRATLARRPRWDADQASAHYHIFRDKYERKITLDPPIRHSRLTGGDWPELADEIFLVNQANAERWRACG</sequence>
<keyword evidence="2" id="KW-1185">Reference proteome</keyword>
<proteinExistence type="predicted"/>
<comment type="caution">
    <text evidence="1">The sequence shown here is derived from an EMBL/GenBank/DDBJ whole genome shotgun (WGS) entry which is preliminary data.</text>
</comment>
<dbReference type="EMBL" id="JAGPYM010000004">
    <property type="protein sequence ID" value="KAH6895895.1"/>
    <property type="molecule type" value="Genomic_DNA"/>
</dbReference>
<evidence type="ECO:0000313" key="1">
    <source>
        <dbReference type="EMBL" id="KAH6895895.1"/>
    </source>
</evidence>
<evidence type="ECO:0000313" key="2">
    <source>
        <dbReference type="Proteomes" id="UP000777438"/>
    </source>
</evidence>
<dbReference type="Proteomes" id="UP000777438">
    <property type="component" value="Unassembled WGS sequence"/>
</dbReference>